<accession>A0AAD4IWE8</accession>
<dbReference type="Proteomes" id="UP001190926">
    <property type="component" value="Unassembled WGS sequence"/>
</dbReference>
<gene>
    <name evidence="4" type="ORF">C2S53_017198</name>
</gene>
<feature type="region of interest" description="Disordered" evidence="2">
    <location>
        <begin position="247"/>
        <end position="331"/>
    </location>
</feature>
<dbReference type="Gene3D" id="1.20.930.10">
    <property type="entry name" value="Conserved domain common to transcription factors TFIIS, elongin A, CRSP70"/>
    <property type="match status" value="1"/>
</dbReference>
<evidence type="ECO:0000313" key="4">
    <source>
        <dbReference type="EMBL" id="KAH6822652.1"/>
    </source>
</evidence>
<dbReference type="EMBL" id="SDAM02001235">
    <property type="protein sequence ID" value="KAH6822652.1"/>
    <property type="molecule type" value="Genomic_DNA"/>
</dbReference>
<name>A0AAD4IWE8_PERFH</name>
<comment type="subcellular location">
    <subcellularLocation>
        <location evidence="1">Nucleus</location>
    </subcellularLocation>
</comment>
<evidence type="ECO:0000256" key="2">
    <source>
        <dbReference type="SAM" id="MobiDB-lite"/>
    </source>
</evidence>
<evidence type="ECO:0000259" key="3">
    <source>
        <dbReference type="PROSITE" id="PS51319"/>
    </source>
</evidence>
<dbReference type="InterPro" id="IPR044204">
    <property type="entry name" value="IWS1/2"/>
</dbReference>
<dbReference type="PANTHER" id="PTHR47350">
    <property type="entry name" value="PROTEIN IWS1 HOMOLOG 1"/>
    <property type="match status" value="1"/>
</dbReference>
<reference evidence="4 5" key="1">
    <citation type="journal article" date="2021" name="Nat. Commun.">
        <title>Incipient diploidization of the medicinal plant Perilla within 10,000 years.</title>
        <authorList>
            <person name="Zhang Y."/>
            <person name="Shen Q."/>
            <person name="Leng L."/>
            <person name="Zhang D."/>
            <person name="Chen S."/>
            <person name="Shi Y."/>
            <person name="Ning Z."/>
            <person name="Chen S."/>
        </authorList>
    </citation>
    <scope>NUCLEOTIDE SEQUENCE [LARGE SCALE GENOMIC DNA]</scope>
    <source>
        <strain evidence="5">cv. PC099</strain>
    </source>
</reference>
<protein>
    <recommendedName>
        <fullName evidence="3">TFIIS N-terminal domain-containing protein</fullName>
    </recommendedName>
</protein>
<dbReference type="Pfam" id="PF08711">
    <property type="entry name" value="Med26"/>
    <property type="match status" value="1"/>
</dbReference>
<dbReference type="PANTHER" id="PTHR47350:SF4">
    <property type="entry name" value="PROTEIN IWS1 HOMOLOG 1"/>
    <property type="match status" value="1"/>
</dbReference>
<feature type="domain" description="TFIIS N-terminal" evidence="3">
    <location>
        <begin position="155"/>
        <end position="238"/>
    </location>
</feature>
<keyword evidence="5" id="KW-1185">Reference proteome</keyword>
<evidence type="ECO:0000256" key="1">
    <source>
        <dbReference type="PROSITE-ProRule" id="PRU00649"/>
    </source>
</evidence>
<dbReference type="AlphaFoldDB" id="A0AAD4IWE8"/>
<dbReference type="GO" id="GO:0032784">
    <property type="term" value="P:regulation of DNA-templated transcription elongation"/>
    <property type="evidence" value="ECO:0007669"/>
    <property type="project" value="InterPro"/>
</dbReference>
<dbReference type="InterPro" id="IPR017923">
    <property type="entry name" value="TFIIS_N"/>
</dbReference>
<evidence type="ECO:0000313" key="5">
    <source>
        <dbReference type="Proteomes" id="UP001190926"/>
    </source>
</evidence>
<sequence>MPVDRVFIIGLQKDELVVAHGGADEGVAELVSNTKNQREDDQDGVRTADRDNFIDVSGVDLSYRYGSDNEHPPIQAPQELLKIGKNKQKKESCPTGIALLVESVLAELHVAVEEDAELNRQEKPAITKLRNLSLLTDIIPRKHLQQEFLDRGVLDALREWLEPLPDGSIPSIDVRATVFKCLNDLTIDFEQSERIEQMTASGIGKAVMFYCKYGEETIANRKLAKELLDNWSRSIYRISTNHEDMKNYEKRTYRRPPVKKTASNAAAGASQDDVLDEELSQGRKYGPSSSKKHASRPEAMSMDFVVRPQSKVDPEAVRARAKQTGQGHRAKVDSSFTIKISDGKPSFFKI</sequence>
<dbReference type="GO" id="GO:0009742">
    <property type="term" value="P:brassinosteroid mediated signaling pathway"/>
    <property type="evidence" value="ECO:0007669"/>
    <property type="project" value="InterPro"/>
</dbReference>
<dbReference type="InterPro" id="IPR035441">
    <property type="entry name" value="TFIIS/LEDGF_dom_sf"/>
</dbReference>
<proteinExistence type="predicted"/>
<organism evidence="4 5">
    <name type="scientific">Perilla frutescens var. hirtella</name>
    <name type="common">Perilla citriodora</name>
    <name type="synonym">Perilla setoyensis</name>
    <dbReference type="NCBI Taxonomy" id="608512"/>
    <lineage>
        <taxon>Eukaryota</taxon>
        <taxon>Viridiplantae</taxon>
        <taxon>Streptophyta</taxon>
        <taxon>Embryophyta</taxon>
        <taxon>Tracheophyta</taxon>
        <taxon>Spermatophyta</taxon>
        <taxon>Magnoliopsida</taxon>
        <taxon>eudicotyledons</taxon>
        <taxon>Gunneridae</taxon>
        <taxon>Pentapetalae</taxon>
        <taxon>asterids</taxon>
        <taxon>lamiids</taxon>
        <taxon>Lamiales</taxon>
        <taxon>Lamiaceae</taxon>
        <taxon>Nepetoideae</taxon>
        <taxon>Elsholtzieae</taxon>
        <taxon>Perilla</taxon>
    </lineage>
</organism>
<dbReference type="PROSITE" id="PS51319">
    <property type="entry name" value="TFIIS_N"/>
    <property type="match status" value="1"/>
</dbReference>
<dbReference type="GO" id="GO:0005634">
    <property type="term" value="C:nucleus"/>
    <property type="evidence" value="ECO:0007669"/>
    <property type="project" value="UniProtKB-SubCell"/>
</dbReference>
<keyword evidence="1" id="KW-0539">Nucleus</keyword>
<comment type="caution">
    <text evidence="4">The sequence shown here is derived from an EMBL/GenBank/DDBJ whole genome shotgun (WGS) entry which is preliminary data.</text>
</comment>